<reference evidence="2 5" key="1">
    <citation type="journal article" date="2016" name="Front. Microbiol.">
        <title>Comprehensive Phylogenetic Analysis of Bovine Non-aureus Staphylococci Species Based on Whole-Genome Sequencing.</title>
        <authorList>
            <person name="Naushad S."/>
            <person name="Barkema H.W."/>
            <person name="Luby C."/>
            <person name="Condas L.A."/>
            <person name="Nobrega D.B."/>
            <person name="Carson D.A."/>
            <person name="De Buck J."/>
        </authorList>
    </citation>
    <scope>NUCLEOTIDE SEQUENCE [LARGE SCALE GENOMIC DNA]</scope>
    <source>
        <strain evidence="2 5">SNUC 1388</strain>
    </source>
</reference>
<keyword evidence="6" id="KW-1185">Reference proteome</keyword>
<evidence type="ECO:0000313" key="2">
    <source>
        <dbReference type="EMBL" id="RIL42435.1"/>
    </source>
</evidence>
<accession>A0A0D0SN43</accession>
<dbReference type="STRING" id="1293.SH09_12810"/>
<dbReference type="Proteomes" id="UP000321057">
    <property type="component" value="Unassembled WGS sequence"/>
</dbReference>
<evidence type="ECO:0000313" key="3">
    <source>
        <dbReference type="EMBL" id="SUM33850.1"/>
    </source>
</evidence>
<gene>
    <name evidence="2" type="ORF">BUZ01_09640</name>
    <name evidence="3" type="ORF">NCTC12195_03327</name>
    <name evidence="1" type="ORF">SGA02_14030</name>
</gene>
<dbReference type="Proteomes" id="UP000255277">
    <property type="component" value="Unassembled WGS sequence"/>
</dbReference>
<dbReference type="RefSeq" id="WP_042740031.1">
    <property type="nucleotide sequence ID" value="NZ_BKAX01000003.1"/>
</dbReference>
<dbReference type="Proteomes" id="UP000283576">
    <property type="component" value="Unassembled WGS sequence"/>
</dbReference>
<dbReference type="AlphaFoldDB" id="A0A0D0SN43"/>
<protein>
    <submittedName>
        <fullName evidence="3">Gas vesicle protein-protein</fullName>
    </submittedName>
    <submittedName>
        <fullName evidence="2">YtxH domain-containing protein</fullName>
    </submittedName>
</protein>
<dbReference type="SUPFAM" id="SSF58100">
    <property type="entry name" value="Bacterial hemolysins"/>
    <property type="match status" value="1"/>
</dbReference>
<evidence type="ECO:0000313" key="1">
    <source>
        <dbReference type="EMBL" id="GEQ05575.1"/>
    </source>
</evidence>
<dbReference type="GeneID" id="93844834"/>
<reference evidence="1 6" key="3">
    <citation type="submission" date="2019-07" db="EMBL/GenBank/DDBJ databases">
        <title>Whole genome shotgun sequence of Staphylococcus gallinarum NBRC 109767.</title>
        <authorList>
            <person name="Hosoyama A."/>
            <person name="Uohara A."/>
            <person name="Ohji S."/>
            <person name="Ichikawa N."/>
        </authorList>
    </citation>
    <scope>NUCLEOTIDE SEQUENCE [LARGE SCALE GENOMIC DNA]</scope>
    <source>
        <strain evidence="1 6">NBRC 109767</strain>
    </source>
</reference>
<reference evidence="3 4" key="2">
    <citation type="submission" date="2018-06" db="EMBL/GenBank/DDBJ databases">
        <authorList>
            <consortium name="Pathogen Informatics"/>
            <person name="Doyle S."/>
        </authorList>
    </citation>
    <scope>NUCLEOTIDE SEQUENCE [LARGE SCALE GENOMIC DNA]</scope>
    <source>
        <strain evidence="3 4">NCTC12195</strain>
    </source>
</reference>
<sequence length="123" mass="13511">MKTAQILLGISAGVATGLGVALMNRDKKESIELNAQTRKPTGAESEVSREINSIKQNINDIVNYVAQIKSESTEFGSSIGDEVKTMIGDFKSDIDPNIKRLQSHIENLQNRGEEISKTFESDK</sequence>
<organism evidence="2 5">
    <name type="scientific">Staphylococcus gallinarum</name>
    <dbReference type="NCBI Taxonomy" id="1293"/>
    <lineage>
        <taxon>Bacteria</taxon>
        <taxon>Bacillati</taxon>
        <taxon>Bacillota</taxon>
        <taxon>Bacilli</taxon>
        <taxon>Bacillales</taxon>
        <taxon>Staphylococcaceae</taxon>
        <taxon>Staphylococcus</taxon>
    </lineage>
</organism>
<proteinExistence type="predicted"/>
<name>A0A0D0SN43_STAGA</name>
<evidence type="ECO:0000313" key="6">
    <source>
        <dbReference type="Proteomes" id="UP000321057"/>
    </source>
</evidence>
<dbReference type="EMBL" id="UHDK01000001">
    <property type="protein sequence ID" value="SUM33850.1"/>
    <property type="molecule type" value="Genomic_DNA"/>
</dbReference>
<dbReference type="OrthoDB" id="2411228at2"/>
<evidence type="ECO:0000313" key="4">
    <source>
        <dbReference type="Proteomes" id="UP000255277"/>
    </source>
</evidence>
<evidence type="ECO:0000313" key="5">
    <source>
        <dbReference type="Proteomes" id="UP000283576"/>
    </source>
</evidence>
<dbReference type="EMBL" id="QXRZ01000005">
    <property type="protein sequence ID" value="RIL42435.1"/>
    <property type="molecule type" value="Genomic_DNA"/>
</dbReference>
<dbReference type="EMBL" id="BKAX01000003">
    <property type="protein sequence ID" value="GEQ05575.1"/>
    <property type="molecule type" value="Genomic_DNA"/>
</dbReference>